<dbReference type="EMBL" id="CAUZHL010000006">
    <property type="protein sequence ID" value="CAK1215538.1"/>
    <property type="molecule type" value="Genomic_DNA"/>
</dbReference>
<gene>
    <name evidence="1" type="ORF">FGAF848_44340</name>
</gene>
<dbReference type="AlphaFoldDB" id="A0AAD2Q036"/>
<accession>A0AAD2Q036</accession>
<evidence type="ECO:0000313" key="2">
    <source>
        <dbReference type="Proteomes" id="UP001190091"/>
    </source>
</evidence>
<reference evidence="1" key="1">
    <citation type="submission" date="2023-10" db="EMBL/GenBank/DDBJ databases">
        <authorList>
            <person name="Leclercq S."/>
        </authorList>
    </citation>
    <scope>NUCLEOTIDE SEQUENCE</scope>
    <source>
        <strain evidence="1">F848</strain>
    </source>
</reference>
<comment type="caution">
    <text evidence="1">The sequence shown here is derived from an EMBL/GenBank/DDBJ whole genome shotgun (WGS) entry which is preliminary data.</text>
</comment>
<dbReference type="Proteomes" id="UP001190091">
    <property type="component" value="Unassembled WGS sequence"/>
</dbReference>
<sequence>KRKAIRQDGLFALVKKMPGATLARLIQLTQAR</sequence>
<organism evidence="1 2">
    <name type="scientific">Escherichia coli</name>
    <dbReference type="NCBI Taxonomy" id="562"/>
    <lineage>
        <taxon>Bacteria</taxon>
        <taxon>Pseudomonadati</taxon>
        <taxon>Pseudomonadota</taxon>
        <taxon>Gammaproteobacteria</taxon>
        <taxon>Enterobacterales</taxon>
        <taxon>Enterobacteriaceae</taxon>
        <taxon>Escherichia</taxon>
    </lineage>
</organism>
<feature type="non-terminal residue" evidence="1">
    <location>
        <position position="1"/>
    </location>
</feature>
<evidence type="ECO:0000313" key="1">
    <source>
        <dbReference type="EMBL" id="CAK1215538.1"/>
    </source>
</evidence>
<protein>
    <submittedName>
        <fullName evidence="1">Uncharacterized protein</fullName>
    </submittedName>
</protein>
<proteinExistence type="predicted"/>
<name>A0AAD2Q036_ECOLX</name>